<organism evidence="2 3">
    <name type="scientific">Bacillus oleivorans</name>
    <dbReference type="NCBI Taxonomy" id="1448271"/>
    <lineage>
        <taxon>Bacteria</taxon>
        <taxon>Bacillati</taxon>
        <taxon>Bacillota</taxon>
        <taxon>Bacilli</taxon>
        <taxon>Bacillales</taxon>
        <taxon>Bacillaceae</taxon>
        <taxon>Bacillus</taxon>
    </lineage>
</organism>
<accession>A0A285CJ35</accession>
<proteinExistence type="predicted"/>
<evidence type="ECO:0000313" key="3">
    <source>
        <dbReference type="Proteomes" id="UP000219546"/>
    </source>
</evidence>
<protein>
    <submittedName>
        <fullName evidence="2">Microcystin-dependent protein</fullName>
    </submittedName>
</protein>
<evidence type="ECO:0000259" key="1">
    <source>
        <dbReference type="Pfam" id="PF07484"/>
    </source>
</evidence>
<dbReference type="Pfam" id="PF07484">
    <property type="entry name" value="Collar"/>
    <property type="match status" value="1"/>
</dbReference>
<dbReference type="OrthoDB" id="9810174at2"/>
<feature type="domain" description="Phage tail collar" evidence="1">
    <location>
        <begin position="7"/>
        <end position="63"/>
    </location>
</feature>
<keyword evidence="3" id="KW-1185">Reference proteome</keyword>
<dbReference type="SUPFAM" id="SSF88874">
    <property type="entry name" value="Receptor-binding domain of short tail fibre protein gp12"/>
    <property type="match status" value="1"/>
</dbReference>
<dbReference type="RefSeq" id="WP_097156847.1">
    <property type="nucleotide sequence ID" value="NZ_JBEPMQ010000003.1"/>
</dbReference>
<sequence length="165" mass="17419">MSEPFIGEIRAFAIPYAPRGWATCDGQTLAIAANPALYSILGTTYGGNGTTTFCLPNLNGRVPVHSGNGIHLGEASGEEGHALSIQEMPMHTHQARGSEAAASEFSISGNTWAKSTTMPFGNSFTAQMSSEAIAITGENTPHSNMQPYLVVNYCIALTGIFPPRD</sequence>
<evidence type="ECO:0000313" key="2">
    <source>
        <dbReference type="EMBL" id="SNX67016.1"/>
    </source>
</evidence>
<dbReference type="Proteomes" id="UP000219546">
    <property type="component" value="Unassembled WGS sequence"/>
</dbReference>
<reference evidence="2 3" key="1">
    <citation type="submission" date="2017-08" db="EMBL/GenBank/DDBJ databases">
        <authorList>
            <person name="de Groot N.N."/>
        </authorList>
    </citation>
    <scope>NUCLEOTIDE SEQUENCE [LARGE SCALE GENOMIC DNA]</scope>
    <source>
        <strain evidence="2 3">JC228</strain>
    </source>
</reference>
<dbReference type="AlphaFoldDB" id="A0A285CJ35"/>
<dbReference type="Gene3D" id="3.90.1340.10">
    <property type="entry name" value="Phage tail collar domain"/>
    <property type="match status" value="1"/>
</dbReference>
<name>A0A285CJ35_9BACI</name>
<gene>
    <name evidence="2" type="ORF">SAMN05877753_101330</name>
</gene>
<dbReference type="EMBL" id="OAOP01000001">
    <property type="protein sequence ID" value="SNX67016.1"/>
    <property type="molecule type" value="Genomic_DNA"/>
</dbReference>
<dbReference type="InterPro" id="IPR037053">
    <property type="entry name" value="Phage_tail_collar_dom_sf"/>
</dbReference>
<dbReference type="InterPro" id="IPR011083">
    <property type="entry name" value="Phage_tail_collar_dom"/>
</dbReference>